<dbReference type="OMA" id="FCHRRGM"/>
<accession>A0A3P8S7A7</accession>
<proteinExistence type="predicted"/>
<protein>
    <submittedName>
        <fullName evidence="2">Uncharacterized protein</fullName>
    </submittedName>
</protein>
<dbReference type="PANTHER" id="PTHR16768:SF7">
    <property type="entry name" value="PROTEIN FAM107B-LIKE"/>
    <property type="match status" value="1"/>
</dbReference>
<evidence type="ECO:0000313" key="2">
    <source>
        <dbReference type="Ensembl" id="ENSAPEP00000007947.1"/>
    </source>
</evidence>
<name>A0A3P8S7A7_AMPPE</name>
<dbReference type="InterPro" id="IPR009533">
    <property type="entry name" value="FAM107"/>
</dbReference>
<dbReference type="PANTHER" id="PTHR16768">
    <property type="entry name" value="DOWN REGULATED IN RENAL CARCINOMA 1/TU3A"/>
    <property type="match status" value="1"/>
</dbReference>
<evidence type="ECO:0000313" key="3">
    <source>
        <dbReference type="Proteomes" id="UP000265080"/>
    </source>
</evidence>
<dbReference type="Pfam" id="PF06625">
    <property type="entry name" value="DUF1151"/>
    <property type="match status" value="1"/>
</dbReference>
<keyword evidence="3" id="KW-1185">Reference proteome</keyword>
<reference evidence="2 3" key="1">
    <citation type="submission" date="2018-03" db="EMBL/GenBank/DDBJ databases">
        <title>Finding Nemo's genes: A chromosome-scale reference assembly of the genome of the orange clownfish Amphiprion percula.</title>
        <authorList>
            <person name="Lehmann R."/>
        </authorList>
    </citation>
    <scope>NUCLEOTIDE SEQUENCE</scope>
</reference>
<dbReference type="Proteomes" id="UP000265080">
    <property type="component" value="Chromosome 6"/>
</dbReference>
<reference evidence="2" key="2">
    <citation type="submission" date="2025-08" db="UniProtKB">
        <authorList>
            <consortium name="Ensembl"/>
        </authorList>
    </citation>
    <scope>IDENTIFICATION</scope>
</reference>
<dbReference type="GeneTree" id="ENSGT00390000011228"/>
<keyword evidence="1" id="KW-0175">Coiled coil</keyword>
<organism evidence="2 3">
    <name type="scientific">Amphiprion percula</name>
    <name type="common">Orange clownfish</name>
    <name type="synonym">Lutjanus percula</name>
    <dbReference type="NCBI Taxonomy" id="161767"/>
    <lineage>
        <taxon>Eukaryota</taxon>
        <taxon>Metazoa</taxon>
        <taxon>Chordata</taxon>
        <taxon>Craniata</taxon>
        <taxon>Vertebrata</taxon>
        <taxon>Euteleostomi</taxon>
        <taxon>Actinopterygii</taxon>
        <taxon>Neopterygii</taxon>
        <taxon>Teleostei</taxon>
        <taxon>Neoteleostei</taxon>
        <taxon>Acanthomorphata</taxon>
        <taxon>Ovalentaria</taxon>
        <taxon>Pomacentridae</taxon>
        <taxon>Amphiprion</taxon>
    </lineage>
</organism>
<reference evidence="2" key="3">
    <citation type="submission" date="2025-09" db="UniProtKB">
        <authorList>
            <consortium name="Ensembl"/>
        </authorList>
    </citation>
    <scope>IDENTIFICATION</scope>
</reference>
<sequence>MRLYQSTQASQKTILRNKSDRHQCWMLPPHQVIENQEQEDDDLIKPRKLPNPILASHQHRALHQELLFCHRRGVLPRRKPELQCVLEHKQREQRKQREVAIHPPSDLEVKLRTRLQRLQVYELEEQKRSESLKNVPEFVFVRQTLKHNPNSS</sequence>
<dbReference type="Ensembl" id="ENSAPET00000008180.1">
    <property type="protein sequence ID" value="ENSAPEP00000007947.1"/>
    <property type="gene ID" value="ENSAPEG00000005717.1"/>
</dbReference>
<evidence type="ECO:0000256" key="1">
    <source>
        <dbReference type="ARBA" id="ARBA00023054"/>
    </source>
</evidence>
<dbReference type="AlphaFoldDB" id="A0A3P8S7A7"/>